<feature type="compositionally biased region" description="Basic and acidic residues" evidence="1">
    <location>
        <begin position="248"/>
        <end position="261"/>
    </location>
</feature>
<feature type="transmembrane region" description="Helical" evidence="2">
    <location>
        <begin position="122"/>
        <end position="142"/>
    </location>
</feature>
<dbReference type="KEGG" id="sind:105165414"/>
<keyword evidence="2" id="KW-1133">Transmembrane helix</keyword>
<protein>
    <submittedName>
        <fullName evidence="4">Uncharacterized protein LOC105165414</fullName>
    </submittedName>
</protein>
<keyword evidence="3" id="KW-1185">Reference proteome</keyword>
<name>A0A6I9TCU1_SESIN</name>
<feature type="transmembrane region" description="Helical" evidence="2">
    <location>
        <begin position="80"/>
        <end position="102"/>
    </location>
</feature>
<evidence type="ECO:0000256" key="2">
    <source>
        <dbReference type="SAM" id="Phobius"/>
    </source>
</evidence>
<evidence type="ECO:0000256" key="1">
    <source>
        <dbReference type="SAM" id="MobiDB-lite"/>
    </source>
</evidence>
<dbReference type="Proteomes" id="UP000504604">
    <property type="component" value="Linkage group LG6"/>
</dbReference>
<proteinExistence type="predicted"/>
<dbReference type="OrthoDB" id="665451at2759"/>
<dbReference type="InterPro" id="IPR006747">
    <property type="entry name" value="DUF599"/>
</dbReference>
<dbReference type="Gramene" id="SIN_1022577.t">
    <property type="protein sequence ID" value="SIN_1022577.t"/>
    <property type="gene ID" value="SIN_1022577"/>
</dbReference>
<keyword evidence="2" id="KW-0472">Membrane</keyword>
<accession>A0A6I9TCU1</accession>
<dbReference type="PANTHER" id="PTHR31168">
    <property type="entry name" value="OS02G0292800 PROTEIN"/>
    <property type="match status" value="1"/>
</dbReference>
<evidence type="ECO:0000313" key="4">
    <source>
        <dbReference type="RefSeq" id="XP_011082716.1"/>
    </source>
</evidence>
<dbReference type="RefSeq" id="XP_011082716.1">
    <property type="nucleotide sequence ID" value="XM_011084414.2"/>
</dbReference>
<organism evidence="3 4">
    <name type="scientific">Sesamum indicum</name>
    <name type="common">Oriental sesame</name>
    <name type="synonym">Sesamum orientale</name>
    <dbReference type="NCBI Taxonomy" id="4182"/>
    <lineage>
        <taxon>Eukaryota</taxon>
        <taxon>Viridiplantae</taxon>
        <taxon>Streptophyta</taxon>
        <taxon>Embryophyta</taxon>
        <taxon>Tracheophyta</taxon>
        <taxon>Spermatophyta</taxon>
        <taxon>Magnoliopsida</taxon>
        <taxon>eudicotyledons</taxon>
        <taxon>Gunneridae</taxon>
        <taxon>Pentapetalae</taxon>
        <taxon>asterids</taxon>
        <taxon>lamiids</taxon>
        <taxon>Lamiales</taxon>
        <taxon>Pedaliaceae</taxon>
        <taxon>Sesamum</taxon>
    </lineage>
</organism>
<gene>
    <name evidence="4" type="primary">LOC105165414</name>
</gene>
<dbReference type="PANTHER" id="PTHR31168:SF30">
    <property type="entry name" value="DUF599 DOMAIN-CONTAINING PROTEIN"/>
    <property type="match status" value="1"/>
</dbReference>
<evidence type="ECO:0000313" key="3">
    <source>
        <dbReference type="Proteomes" id="UP000504604"/>
    </source>
</evidence>
<feature type="region of interest" description="Disordered" evidence="1">
    <location>
        <begin position="240"/>
        <end position="261"/>
    </location>
</feature>
<reference evidence="4" key="1">
    <citation type="submission" date="2025-08" db="UniProtKB">
        <authorList>
            <consortium name="RefSeq"/>
        </authorList>
    </citation>
    <scope>IDENTIFICATION</scope>
</reference>
<feature type="transmembrane region" description="Helical" evidence="2">
    <location>
        <begin position="191"/>
        <end position="215"/>
    </location>
</feature>
<dbReference type="InParanoid" id="A0A6I9TCU1"/>
<dbReference type="Pfam" id="PF04654">
    <property type="entry name" value="DUF599"/>
    <property type="match status" value="1"/>
</dbReference>
<dbReference type="GeneID" id="105165414"/>
<feature type="transmembrane region" description="Helical" evidence="2">
    <location>
        <begin position="15"/>
        <end position="33"/>
    </location>
</feature>
<keyword evidence="2" id="KW-0812">Transmembrane</keyword>
<dbReference type="AlphaFoldDB" id="A0A6I9TCU1"/>
<sequence length="261" mass="29104">MGAQGMGLTWKEEHLDFVLVPSGLLIMLGYHLFHLHRCINIPETTVIGYENHNRRAWVARILQLEAKERSQAITVIGSNLSAATSLASISLALSSLIGAWIGSAYHNNYITSRIYGNTSATILYLKYIALLSCFIVAFACFVQTARCFVHANFLISTPSCEMPVRNVESAVISGTNFWIAGLRSLYFATNLLLWIFGPIPMFVCSVITVLLLHYLDKNTTPLPPYNAPLSYEDSKKIHREMKASPGTTEHHEESQDHRDGT</sequence>